<name>A0AAW1KI72_POPJA</name>
<reference evidence="2 3" key="1">
    <citation type="journal article" date="2024" name="BMC Genomics">
        <title>De novo assembly and annotation of Popillia japonica's genome with initial clues to its potential as an invasive pest.</title>
        <authorList>
            <person name="Cucini C."/>
            <person name="Boschi S."/>
            <person name="Funari R."/>
            <person name="Cardaioli E."/>
            <person name="Iannotti N."/>
            <person name="Marturano G."/>
            <person name="Paoli F."/>
            <person name="Bruttini M."/>
            <person name="Carapelli A."/>
            <person name="Frati F."/>
            <person name="Nardi F."/>
        </authorList>
    </citation>
    <scope>NUCLEOTIDE SEQUENCE [LARGE SCALE GENOMIC DNA]</scope>
    <source>
        <strain evidence="2">DMR45628</strain>
    </source>
</reference>
<evidence type="ECO:0000313" key="2">
    <source>
        <dbReference type="EMBL" id="KAK9719472.1"/>
    </source>
</evidence>
<dbReference type="Pfam" id="PF21787">
    <property type="entry name" value="TNP-like_RNaseH_N"/>
    <property type="match status" value="1"/>
</dbReference>
<evidence type="ECO:0000259" key="1">
    <source>
        <dbReference type="Pfam" id="PF21787"/>
    </source>
</evidence>
<protein>
    <submittedName>
        <fullName evidence="2">Transposase protein</fullName>
    </submittedName>
</protein>
<accession>A0AAW1KI72</accession>
<comment type="caution">
    <text evidence="2">The sequence shown here is derived from an EMBL/GenBank/DDBJ whole genome shotgun (WGS) entry which is preliminary data.</text>
</comment>
<evidence type="ECO:0000313" key="3">
    <source>
        <dbReference type="Proteomes" id="UP001458880"/>
    </source>
</evidence>
<sequence>MQELKRTVVNMMDKDKYCVLLFDEMSLDASLSYDSKVDQIVGWEDYGDGHKNIAFADHAIVFMLRGIKRKWKQPIAFALLKDIIRSCDDIGPII</sequence>
<dbReference type="InterPro" id="IPR048365">
    <property type="entry name" value="TNP-like_RNaseH_N"/>
</dbReference>
<dbReference type="EMBL" id="JASPKY010000219">
    <property type="protein sequence ID" value="KAK9719472.1"/>
    <property type="molecule type" value="Genomic_DNA"/>
</dbReference>
<feature type="domain" description="Transposable element P transposase-like RNase H" evidence="1">
    <location>
        <begin position="2"/>
        <end position="83"/>
    </location>
</feature>
<gene>
    <name evidence="2" type="ORF">QE152_g22646</name>
</gene>
<proteinExistence type="predicted"/>
<dbReference type="AlphaFoldDB" id="A0AAW1KI72"/>
<organism evidence="2 3">
    <name type="scientific">Popillia japonica</name>
    <name type="common">Japanese beetle</name>
    <dbReference type="NCBI Taxonomy" id="7064"/>
    <lineage>
        <taxon>Eukaryota</taxon>
        <taxon>Metazoa</taxon>
        <taxon>Ecdysozoa</taxon>
        <taxon>Arthropoda</taxon>
        <taxon>Hexapoda</taxon>
        <taxon>Insecta</taxon>
        <taxon>Pterygota</taxon>
        <taxon>Neoptera</taxon>
        <taxon>Endopterygota</taxon>
        <taxon>Coleoptera</taxon>
        <taxon>Polyphaga</taxon>
        <taxon>Scarabaeiformia</taxon>
        <taxon>Scarabaeidae</taxon>
        <taxon>Rutelinae</taxon>
        <taxon>Popillia</taxon>
    </lineage>
</organism>
<dbReference type="Proteomes" id="UP001458880">
    <property type="component" value="Unassembled WGS sequence"/>
</dbReference>
<keyword evidence="3" id="KW-1185">Reference proteome</keyword>